<dbReference type="CDD" id="cd12148">
    <property type="entry name" value="fungal_TF_MHR"/>
    <property type="match status" value="1"/>
</dbReference>
<keyword evidence="2" id="KW-0805">Transcription regulation</keyword>
<evidence type="ECO:0000256" key="2">
    <source>
        <dbReference type="ARBA" id="ARBA00023015"/>
    </source>
</evidence>
<evidence type="ECO:0000256" key="5">
    <source>
        <dbReference type="ARBA" id="ARBA00023242"/>
    </source>
</evidence>
<accession>A0AAE0ITD7</accession>
<keyword evidence="3" id="KW-0238">DNA-binding</keyword>
<evidence type="ECO:0000313" key="9">
    <source>
        <dbReference type="Proteomes" id="UP001283341"/>
    </source>
</evidence>
<keyword evidence="4" id="KW-0804">Transcription</keyword>
<name>A0AAE0ITD7_9PEZI</name>
<dbReference type="GO" id="GO:0000976">
    <property type="term" value="F:transcription cis-regulatory region binding"/>
    <property type="evidence" value="ECO:0007669"/>
    <property type="project" value="TreeGrafter"/>
</dbReference>
<dbReference type="SMART" id="SM00066">
    <property type="entry name" value="GAL4"/>
    <property type="match status" value="1"/>
</dbReference>
<reference evidence="8" key="2">
    <citation type="submission" date="2023-06" db="EMBL/GenBank/DDBJ databases">
        <authorList>
            <consortium name="Lawrence Berkeley National Laboratory"/>
            <person name="Haridas S."/>
            <person name="Hensen N."/>
            <person name="Bonometti L."/>
            <person name="Westerberg I."/>
            <person name="Brannstrom I.O."/>
            <person name="Guillou S."/>
            <person name="Cros-Aarteil S."/>
            <person name="Calhoun S."/>
            <person name="Kuo A."/>
            <person name="Mondo S."/>
            <person name="Pangilinan J."/>
            <person name="Riley R."/>
            <person name="Labutti K."/>
            <person name="Andreopoulos B."/>
            <person name="Lipzen A."/>
            <person name="Chen C."/>
            <person name="Yanf M."/>
            <person name="Daum C."/>
            <person name="Ng V."/>
            <person name="Clum A."/>
            <person name="Steindorff A."/>
            <person name="Ohm R."/>
            <person name="Martin F."/>
            <person name="Silar P."/>
            <person name="Natvig D."/>
            <person name="Lalanne C."/>
            <person name="Gautier V."/>
            <person name="Ament-Velasquez S.L."/>
            <person name="Kruys A."/>
            <person name="Hutchinson M.I."/>
            <person name="Powell A.J."/>
            <person name="Barry K."/>
            <person name="Miller A.N."/>
            <person name="Grigoriev I.V."/>
            <person name="Debuchy R."/>
            <person name="Gladieux P."/>
            <person name="Thoren M.H."/>
            <person name="Johannesson H."/>
        </authorList>
    </citation>
    <scope>NUCLEOTIDE SEQUENCE</scope>
    <source>
        <strain evidence="8">CBS 118394</strain>
    </source>
</reference>
<feature type="domain" description="Zn(2)-C6 fungal-type" evidence="7">
    <location>
        <begin position="19"/>
        <end position="51"/>
    </location>
</feature>
<feature type="region of interest" description="Disordered" evidence="6">
    <location>
        <begin position="619"/>
        <end position="648"/>
    </location>
</feature>
<feature type="region of interest" description="Disordered" evidence="6">
    <location>
        <begin position="53"/>
        <end position="79"/>
    </location>
</feature>
<dbReference type="GO" id="GO:0005634">
    <property type="term" value="C:nucleus"/>
    <property type="evidence" value="ECO:0007669"/>
    <property type="project" value="UniProtKB-SubCell"/>
</dbReference>
<dbReference type="AlphaFoldDB" id="A0AAE0ITD7"/>
<sequence length="793" mass="86413">MENSNAAQEAVARPRITNACEACRSAKVKCQASNTLGICRRCLDSKRECIFKTGPRTRRPRQSRLNDPAATRLPPPPGPSKTFTIDIPMPDEGVHDVADGIEALRLSHEVSVDNLMPDDSSSEDEDQLDEYGYYSYAAGEGPQFHHQSEHTGSVASHASSLPVGASALDTPPSSVVGCSSSNRPAGSAKRTLATVGIQPQFNVDSAAALLDTFRTVMLRQFPCALIPPEATVADLAKDRPFVLLAVLAAASSSRTLKGHSLYDEEFRKILGLKFVAGGERSIELLQGLVIYVAWYPFHLRPRNKQAFQYVRMTVDIVNDLELDLDPGSNGGEVTQDRLEAIRAYLGSYYQVSKYVYGTTWNRTPSLQFTAYTAKCCDILEQNSQHQGDAILVWQVRLQRIVEETNDMRRNQRGHSQSESQIDLMLRGMEAQLTEWESKLPADLLDIPSIRIGFLFAHIFLSGAPLLKLPSRKLPSLDSATAFRADPQRLASVIRPLHIAYDYFLGLQAVEINAFTGVHWGSFILAIILGFRMSFALAVCPGWDEKEARRQLRFGEYIDRFCRSLGGDETGDSDDIQASLNAYLASGGASTQPTQLKTLDILSASKVVLGVVRKKYQRRLAKLEPPPKQQQQETQTALPTPATAPGLTLQQQPDMQQANMLAGIGMMDIPIAAPIGSSDSSSGSSPMQLDSTMVGCPMMDGSMEPYYPYWDETFTAPPLHHSHPHPQQQQMSVDGGGGGSGGGAIGGEETILPGGASVAPEQQPTTTTSGHNDLWGAMTMGWAAAQNDINFDGI</sequence>
<evidence type="ECO:0000256" key="6">
    <source>
        <dbReference type="SAM" id="MobiDB-lite"/>
    </source>
</evidence>
<dbReference type="Proteomes" id="UP001283341">
    <property type="component" value="Unassembled WGS sequence"/>
</dbReference>
<feature type="compositionally biased region" description="Polar residues" evidence="6">
    <location>
        <begin position="759"/>
        <end position="770"/>
    </location>
</feature>
<dbReference type="PANTHER" id="PTHR31845">
    <property type="entry name" value="FINGER DOMAIN PROTEIN, PUTATIVE-RELATED"/>
    <property type="match status" value="1"/>
</dbReference>
<dbReference type="InterPro" id="IPR036864">
    <property type="entry name" value="Zn2-C6_fun-type_DNA-bd_sf"/>
</dbReference>
<dbReference type="Gene3D" id="4.10.240.10">
    <property type="entry name" value="Zn(2)-C6 fungal-type DNA-binding domain"/>
    <property type="match status" value="1"/>
</dbReference>
<evidence type="ECO:0000259" key="7">
    <source>
        <dbReference type="PROSITE" id="PS50048"/>
    </source>
</evidence>
<feature type="compositionally biased region" description="Gly residues" evidence="6">
    <location>
        <begin position="733"/>
        <end position="745"/>
    </location>
</feature>
<evidence type="ECO:0000313" key="8">
    <source>
        <dbReference type="EMBL" id="KAK3330612.1"/>
    </source>
</evidence>
<proteinExistence type="predicted"/>
<evidence type="ECO:0000256" key="1">
    <source>
        <dbReference type="ARBA" id="ARBA00004123"/>
    </source>
</evidence>
<organism evidence="8 9">
    <name type="scientific">Apodospora peruviana</name>
    <dbReference type="NCBI Taxonomy" id="516989"/>
    <lineage>
        <taxon>Eukaryota</taxon>
        <taxon>Fungi</taxon>
        <taxon>Dikarya</taxon>
        <taxon>Ascomycota</taxon>
        <taxon>Pezizomycotina</taxon>
        <taxon>Sordariomycetes</taxon>
        <taxon>Sordariomycetidae</taxon>
        <taxon>Sordariales</taxon>
        <taxon>Lasiosphaeriaceae</taxon>
        <taxon>Apodospora</taxon>
    </lineage>
</organism>
<dbReference type="GO" id="GO:0000981">
    <property type="term" value="F:DNA-binding transcription factor activity, RNA polymerase II-specific"/>
    <property type="evidence" value="ECO:0007669"/>
    <property type="project" value="InterPro"/>
</dbReference>
<comment type="subcellular location">
    <subcellularLocation>
        <location evidence="1">Nucleus</location>
    </subcellularLocation>
</comment>
<keyword evidence="5" id="KW-0539">Nucleus</keyword>
<dbReference type="EMBL" id="JAUEDM010000001">
    <property type="protein sequence ID" value="KAK3330612.1"/>
    <property type="molecule type" value="Genomic_DNA"/>
</dbReference>
<dbReference type="CDD" id="cd00067">
    <property type="entry name" value="GAL4"/>
    <property type="match status" value="1"/>
</dbReference>
<keyword evidence="9" id="KW-1185">Reference proteome</keyword>
<evidence type="ECO:0000256" key="4">
    <source>
        <dbReference type="ARBA" id="ARBA00023163"/>
    </source>
</evidence>
<evidence type="ECO:0000256" key="3">
    <source>
        <dbReference type="ARBA" id="ARBA00023125"/>
    </source>
</evidence>
<feature type="region of interest" description="Disordered" evidence="6">
    <location>
        <begin position="717"/>
        <end position="772"/>
    </location>
</feature>
<gene>
    <name evidence="8" type="ORF">B0H66DRAFT_69338</name>
</gene>
<dbReference type="InterPro" id="IPR051089">
    <property type="entry name" value="prtT"/>
</dbReference>
<comment type="caution">
    <text evidence="8">The sequence shown here is derived from an EMBL/GenBank/DDBJ whole genome shotgun (WGS) entry which is preliminary data.</text>
</comment>
<dbReference type="PROSITE" id="PS50048">
    <property type="entry name" value="ZN2_CY6_FUNGAL_2"/>
    <property type="match status" value="1"/>
</dbReference>
<reference evidence="8" key="1">
    <citation type="journal article" date="2023" name="Mol. Phylogenet. Evol.">
        <title>Genome-scale phylogeny and comparative genomics of the fungal order Sordariales.</title>
        <authorList>
            <person name="Hensen N."/>
            <person name="Bonometti L."/>
            <person name="Westerberg I."/>
            <person name="Brannstrom I.O."/>
            <person name="Guillou S."/>
            <person name="Cros-Aarteil S."/>
            <person name="Calhoun S."/>
            <person name="Haridas S."/>
            <person name="Kuo A."/>
            <person name="Mondo S."/>
            <person name="Pangilinan J."/>
            <person name="Riley R."/>
            <person name="LaButti K."/>
            <person name="Andreopoulos B."/>
            <person name="Lipzen A."/>
            <person name="Chen C."/>
            <person name="Yan M."/>
            <person name="Daum C."/>
            <person name="Ng V."/>
            <person name="Clum A."/>
            <person name="Steindorff A."/>
            <person name="Ohm R.A."/>
            <person name="Martin F."/>
            <person name="Silar P."/>
            <person name="Natvig D.O."/>
            <person name="Lalanne C."/>
            <person name="Gautier V."/>
            <person name="Ament-Velasquez S.L."/>
            <person name="Kruys A."/>
            <person name="Hutchinson M.I."/>
            <person name="Powell A.J."/>
            <person name="Barry K."/>
            <person name="Miller A.N."/>
            <person name="Grigoriev I.V."/>
            <person name="Debuchy R."/>
            <person name="Gladieux P."/>
            <person name="Hiltunen Thoren M."/>
            <person name="Johannesson H."/>
        </authorList>
    </citation>
    <scope>NUCLEOTIDE SEQUENCE</scope>
    <source>
        <strain evidence="8">CBS 118394</strain>
    </source>
</reference>
<dbReference type="GO" id="GO:0008270">
    <property type="term" value="F:zinc ion binding"/>
    <property type="evidence" value="ECO:0007669"/>
    <property type="project" value="InterPro"/>
</dbReference>
<protein>
    <recommendedName>
        <fullName evidence="7">Zn(2)-C6 fungal-type domain-containing protein</fullName>
    </recommendedName>
</protein>
<dbReference type="PANTHER" id="PTHR31845:SF39">
    <property type="entry name" value="TRANSCRIPTION FACTOR PBCR-RELATED"/>
    <property type="match status" value="1"/>
</dbReference>
<feature type="compositionally biased region" description="Low complexity" evidence="6">
    <location>
        <begin position="628"/>
        <end position="648"/>
    </location>
</feature>
<dbReference type="SUPFAM" id="SSF57701">
    <property type="entry name" value="Zn2/Cys6 DNA-binding domain"/>
    <property type="match status" value="1"/>
</dbReference>
<dbReference type="PROSITE" id="PS00463">
    <property type="entry name" value="ZN2_CY6_FUNGAL_1"/>
    <property type="match status" value="1"/>
</dbReference>
<dbReference type="InterPro" id="IPR001138">
    <property type="entry name" value="Zn2Cys6_DnaBD"/>
</dbReference>